<dbReference type="NCBIfam" id="NF005714">
    <property type="entry name" value="PRK07529.1"/>
    <property type="match status" value="1"/>
</dbReference>
<dbReference type="InterPro" id="IPR000873">
    <property type="entry name" value="AMP-dep_synth/lig_dom"/>
</dbReference>
<name>A0A4R2GQH4_9HYPH</name>
<dbReference type="InterPro" id="IPR050237">
    <property type="entry name" value="ATP-dep_AMP-bd_enzyme"/>
</dbReference>
<evidence type="ECO:0000313" key="4">
    <source>
        <dbReference type="Proteomes" id="UP000294881"/>
    </source>
</evidence>
<feature type="domain" description="AMP-dependent synthetase/ligase" evidence="1">
    <location>
        <begin position="31"/>
        <end position="417"/>
    </location>
</feature>
<dbReference type="InterPro" id="IPR042099">
    <property type="entry name" value="ANL_N_sf"/>
</dbReference>
<dbReference type="OrthoDB" id="9803968at2"/>
<dbReference type="Gene3D" id="3.30.300.30">
    <property type="match status" value="1"/>
</dbReference>
<reference evidence="3 4" key="1">
    <citation type="submission" date="2019-03" db="EMBL/GenBank/DDBJ databases">
        <title>Genomic Encyclopedia of Type Strains, Phase IV (KMG-IV): sequencing the most valuable type-strain genomes for metagenomic binning, comparative biology and taxonomic classification.</title>
        <authorList>
            <person name="Goeker M."/>
        </authorList>
    </citation>
    <scope>NUCLEOTIDE SEQUENCE [LARGE SCALE GENOMIC DNA]</scope>
    <source>
        <strain evidence="3 4">DSM 22958</strain>
    </source>
</reference>
<dbReference type="EMBL" id="SLWL01000011">
    <property type="protein sequence ID" value="TCO11742.1"/>
    <property type="molecule type" value="Genomic_DNA"/>
</dbReference>
<keyword evidence="4" id="KW-1185">Reference proteome</keyword>
<dbReference type="Pfam" id="PF13193">
    <property type="entry name" value="AMP-binding_C"/>
    <property type="match status" value="1"/>
</dbReference>
<feature type="domain" description="AMP-binding enzyme C-terminal" evidence="2">
    <location>
        <begin position="482"/>
        <end position="557"/>
    </location>
</feature>
<comment type="caution">
    <text evidence="3">The sequence shown here is derived from an EMBL/GenBank/DDBJ whole genome shotgun (WGS) entry which is preliminary data.</text>
</comment>
<dbReference type="SUPFAM" id="SSF56801">
    <property type="entry name" value="Acetyl-CoA synthetase-like"/>
    <property type="match status" value="1"/>
</dbReference>
<dbReference type="Gene3D" id="3.40.50.12780">
    <property type="entry name" value="N-terminal domain of ligase-like"/>
    <property type="match status" value="1"/>
</dbReference>
<organism evidence="3 4">
    <name type="scientific">Camelimonas lactis</name>
    <dbReference type="NCBI Taxonomy" id="659006"/>
    <lineage>
        <taxon>Bacteria</taxon>
        <taxon>Pseudomonadati</taxon>
        <taxon>Pseudomonadota</taxon>
        <taxon>Alphaproteobacteria</taxon>
        <taxon>Hyphomicrobiales</taxon>
        <taxon>Chelatococcaceae</taxon>
        <taxon>Camelimonas</taxon>
    </lineage>
</organism>
<dbReference type="PANTHER" id="PTHR43767:SF1">
    <property type="entry name" value="NONRIBOSOMAL PEPTIDE SYNTHASE PES1 (EUROFUNG)-RELATED"/>
    <property type="match status" value="1"/>
</dbReference>
<accession>A0A4R2GQH4</accession>
<dbReference type="InterPro" id="IPR045851">
    <property type="entry name" value="AMP-bd_C_sf"/>
</dbReference>
<dbReference type="InterPro" id="IPR025110">
    <property type="entry name" value="AMP-bd_C"/>
</dbReference>
<proteinExistence type="predicted"/>
<dbReference type="Pfam" id="PF00501">
    <property type="entry name" value="AMP-binding"/>
    <property type="match status" value="1"/>
</dbReference>
<evidence type="ECO:0000313" key="3">
    <source>
        <dbReference type="EMBL" id="TCO11742.1"/>
    </source>
</evidence>
<dbReference type="GO" id="GO:0016878">
    <property type="term" value="F:acid-thiol ligase activity"/>
    <property type="evidence" value="ECO:0007669"/>
    <property type="project" value="UniProtKB-ARBA"/>
</dbReference>
<protein>
    <submittedName>
        <fullName evidence="3">Fatty-acyl-CoA synthase</fullName>
    </submittedName>
</protein>
<dbReference type="InterPro" id="IPR020845">
    <property type="entry name" value="AMP-binding_CS"/>
</dbReference>
<gene>
    <name evidence="3" type="ORF">EV666_11116</name>
</gene>
<sequence length="636" mass="68480">MVLRNLAEVEELERTPLSVHVPERSVYERLQNACARNPDRLAFRLLREGRPDEETQDITYAQFGRQITQAANMFRALGVEPQDAVSMLMPIWPATFTAMFGAQVAGVANPINFMLEKEHLVALLRSAGCKVLIGPDPDVLPGVWDRIEQIRHEIPGLKAVMRIGGPAERPGVDALHFDTELTRYNGDRLDFTRDVSLDDTASLFHTGGTTSAPKLARHTQRGLLTQSWTNALAILVGPGDEQVLLNGLPPFHVGGATCAGLAPLSQGATIVIMTSAGYRNPLVVQNLWAHVARFRATCLGMVPTSWGAALNVPVDGHDVSSLRITQSGGSGIAPEVARAVSARLGVPMMEGWGMTETHGFATMNPGAGECRLGSIGVRLPFSEVIVAEVVDGKVTRVCAPNEIGSVLVRGPQVFGGYTDPDQDAKAWVRPADDEQRPAWSEGGRWLDTGDLGRMDEDGYVWLTGRAKDIIIRSGHNIDPVVIEEALHAHPAVEAGAAVGRPDAYAGEMPVGFVQLKAGADADPEEIREFIRGLIPERAAVPAEIFILPQMPVTAVGKIFKPQLRLMAAETTLARMARAVLGEGADIDVEVAPHPRHGVLATLRIAGAGQDALDDLGRQLDKLQLRHVIEARTAALS</sequence>
<dbReference type="AlphaFoldDB" id="A0A4R2GQH4"/>
<dbReference type="RefSeq" id="WP_132008366.1">
    <property type="nucleotide sequence ID" value="NZ_JBHUNN010000002.1"/>
</dbReference>
<dbReference type="Proteomes" id="UP000294881">
    <property type="component" value="Unassembled WGS sequence"/>
</dbReference>
<evidence type="ECO:0000259" key="1">
    <source>
        <dbReference type="Pfam" id="PF00501"/>
    </source>
</evidence>
<dbReference type="PANTHER" id="PTHR43767">
    <property type="entry name" value="LONG-CHAIN-FATTY-ACID--COA LIGASE"/>
    <property type="match status" value="1"/>
</dbReference>
<evidence type="ECO:0000259" key="2">
    <source>
        <dbReference type="Pfam" id="PF13193"/>
    </source>
</evidence>
<dbReference type="PROSITE" id="PS00455">
    <property type="entry name" value="AMP_BINDING"/>
    <property type="match status" value="1"/>
</dbReference>